<dbReference type="RefSeq" id="WP_094049116.1">
    <property type="nucleotide sequence ID" value="NZ_CP022535.1"/>
</dbReference>
<gene>
    <name evidence="5" type="ORF">SCORR_v1c06400</name>
</gene>
<sequence>MKLSYKKKLFKIIPYISMCLILITFFISFMLFQIKSDKKYVVNKLESQSKVCMLTFDDGPSLENDTDILNILIQYNVVGTFFYVGGNIENNKSDIKPLFDKILANGSYIGNHTYSHSKYVMKSEKLVDEINKTNELIRNTSSELINASIPIRMPYLQFYSGIDDALTKLNQDKLIGGYLSGDWDFTKYGKDEIIKRYLNNVEKKNILIMHSNEFVKEYLPELIEKLIDKGYNFATFNNKSEKYYMNYGDLAF</sequence>
<dbReference type="Proteomes" id="UP000203229">
    <property type="component" value="Chromosome"/>
</dbReference>
<keyword evidence="3" id="KW-1133">Transmembrane helix</keyword>
<protein>
    <recommendedName>
        <fullName evidence="4">NodB homology domain-containing protein</fullName>
    </recommendedName>
</protein>
<evidence type="ECO:0000256" key="1">
    <source>
        <dbReference type="ARBA" id="ARBA00022723"/>
    </source>
</evidence>
<dbReference type="SUPFAM" id="SSF88713">
    <property type="entry name" value="Glycoside hydrolase/deacetylase"/>
    <property type="match status" value="1"/>
</dbReference>
<evidence type="ECO:0000256" key="2">
    <source>
        <dbReference type="ARBA" id="ARBA00022801"/>
    </source>
</evidence>
<accession>A0A222EPN6</accession>
<dbReference type="CDD" id="cd10917">
    <property type="entry name" value="CE4_NodB_like_6s_7s"/>
    <property type="match status" value="1"/>
</dbReference>
<dbReference type="PANTHER" id="PTHR10587">
    <property type="entry name" value="GLYCOSYL TRANSFERASE-RELATED"/>
    <property type="match status" value="1"/>
</dbReference>
<dbReference type="GO" id="GO:0016020">
    <property type="term" value="C:membrane"/>
    <property type="evidence" value="ECO:0007669"/>
    <property type="project" value="TreeGrafter"/>
</dbReference>
<proteinExistence type="predicted"/>
<keyword evidence="1" id="KW-0479">Metal-binding</keyword>
<dbReference type="InterPro" id="IPR011330">
    <property type="entry name" value="Glyco_hydro/deAcase_b/a-brl"/>
</dbReference>
<evidence type="ECO:0000313" key="6">
    <source>
        <dbReference type="Proteomes" id="UP000203229"/>
    </source>
</evidence>
<dbReference type="GO" id="GO:0016810">
    <property type="term" value="F:hydrolase activity, acting on carbon-nitrogen (but not peptide) bonds"/>
    <property type="evidence" value="ECO:0007669"/>
    <property type="project" value="InterPro"/>
</dbReference>
<evidence type="ECO:0000313" key="5">
    <source>
        <dbReference type="EMBL" id="ASP28412.1"/>
    </source>
</evidence>
<evidence type="ECO:0000256" key="3">
    <source>
        <dbReference type="SAM" id="Phobius"/>
    </source>
</evidence>
<dbReference type="PANTHER" id="PTHR10587:SF133">
    <property type="entry name" value="CHITIN DEACETYLASE 1-RELATED"/>
    <property type="match status" value="1"/>
</dbReference>
<dbReference type="PROSITE" id="PS51677">
    <property type="entry name" value="NODB"/>
    <property type="match status" value="1"/>
</dbReference>
<dbReference type="InterPro" id="IPR050248">
    <property type="entry name" value="Polysacc_deacetylase_ArnD"/>
</dbReference>
<keyword evidence="6" id="KW-1185">Reference proteome</keyword>
<name>A0A222EPN6_9MOLU</name>
<feature type="domain" description="NodB homology" evidence="4">
    <location>
        <begin position="50"/>
        <end position="234"/>
    </location>
</feature>
<keyword evidence="2" id="KW-0378">Hydrolase</keyword>
<dbReference type="OrthoDB" id="9812065at2"/>
<dbReference type="InterPro" id="IPR002509">
    <property type="entry name" value="NODB_dom"/>
</dbReference>
<dbReference type="KEGG" id="scou:SCORR_v1c06400"/>
<dbReference type="AlphaFoldDB" id="A0A222EPN6"/>
<reference evidence="5 6" key="1">
    <citation type="submission" date="2017-07" db="EMBL/GenBank/DDBJ databases">
        <title>Complete genome sequence of Spiroplasma corruscae EC-1 (DSM 19793).</title>
        <authorList>
            <person name="Tsai Y.-M."/>
            <person name="Lo W.-S."/>
            <person name="Kuo C.-H."/>
        </authorList>
    </citation>
    <scope>NUCLEOTIDE SEQUENCE [LARGE SCALE GENOMIC DNA]</scope>
    <source>
        <strain evidence="5 6">EC-1</strain>
    </source>
</reference>
<feature type="transmembrane region" description="Helical" evidence="3">
    <location>
        <begin position="12"/>
        <end position="32"/>
    </location>
</feature>
<dbReference type="GO" id="GO:0005975">
    <property type="term" value="P:carbohydrate metabolic process"/>
    <property type="evidence" value="ECO:0007669"/>
    <property type="project" value="InterPro"/>
</dbReference>
<keyword evidence="3" id="KW-0472">Membrane</keyword>
<dbReference type="Gene3D" id="3.20.20.370">
    <property type="entry name" value="Glycoside hydrolase/deacetylase"/>
    <property type="match status" value="1"/>
</dbReference>
<dbReference type="Pfam" id="PF01522">
    <property type="entry name" value="Polysacc_deac_1"/>
    <property type="match status" value="1"/>
</dbReference>
<evidence type="ECO:0000259" key="4">
    <source>
        <dbReference type="PROSITE" id="PS51677"/>
    </source>
</evidence>
<keyword evidence="3" id="KW-0812">Transmembrane</keyword>
<organism evidence="5 6">
    <name type="scientific">Spiroplasma corruscae</name>
    <dbReference type="NCBI Taxonomy" id="216934"/>
    <lineage>
        <taxon>Bacteria</taxon>
        <taxon>Bacillati</taxon>
        <taxon>Mycoplasmatota</taxon>
        <taxon>Mollicutes</taxon>
        <taxon>Entomoplasmatales</taxon>
        <taxon>Spiroplasmataceae</taxon>
        <taxon>Spiroplasma</taxon>
    </lineage>
</organism>
<dbReference type="GO" id="GO:0046872">
    <property type="term" value="F:metal ion binding"/>
    <property type="evidence" value="ECO:0007669"/>
    <property type="project" value="UniProtKB-KW"/>
</dbReference>
<dbReference type="EMBL" id="CP022535">
    <property type="protein sequence ID" value="ASP28412.1"/>
    <property type="molecule type" value="Genomic_DNA"/>
</dbReference>